<protein>
    <submittedName>
        <fullName evidence="2">N-acetyltransferase</fullName>
    </submittedName>
</protein>
<dbReference type="RefSeq" id="WP_261964179.1">
    <property type="nucleotide sequence ID" value="NZ_BAAAXA010000003.1"/>
</dbReference>
<dbReference type="CDD" id="cd04301">
    <property type="entry name" value="NAT_SF"/>
    <property type="match status" value="1"/>
</dbReference>
<dbReference type="AlphaFoldDB" id="A0A9W6KPL4"/>
<dbReference type="InterPro" id="IPR016181">
    <property type="entry name" value="Acyl_CoA_acyltransferase"/>
</dbReference>
<dbReference type="GO" id="GO:0016747">
    <property type="term" value="F:acyltransferase activity, transferring groups other than amino-acyl groups"/>
    <property type="evidence" value="ECO:0007669"/>
    <property type="project" value="InterPro"/>
</dbReference>
<sequence>MFELVVVASAETEPLIPVLRDAEEGDDRIRAVLRDPLSVAYAASSDGLLVGAAVVREGEIVYIAIVEEHRRRGYGRQILDELKRANPGGLVVGTANSSLDNIAFYQRCGFRMLRVERDYFAYIDPPIVEHGIPMLDMIVFSYENLRS</sequence>
<comment type="caution">
    <text evidence="2">The sequence shown here is derived from an EMBL/GenBank/DDBJ whole genome shotgun (WGS) entry which is preliminary data.</text>
</comment>
<dbReference type="EMBL" id="BSFP01000054">
    <property type="protein sequence ID" value="GLL05198.1"/>
    <property type="molecule type" value="Genomic_DNA"/>
</dbReference>
<accession>A0A9W6KPL4</accession>
<reference evidence="2" key="2">
    <citation type="submission" date="2023-01" db="EMBL/GenBank/DDBJ databases">
        <authorList>
            <person name="Sun Q."/>
            <person name="Evtushenko L."/>
        </authorList>
    </citation>
    <scope>NUCLEOTIDE SEQUENCE</scope>
    <source>
        <strain evidence="2">VKM Ac-1321</strain>
    </source>
</reference>
<proteinExistence type="predicted"/>
<evidence type="ECO:0000313" key="3">
    <source>
        <dbReference type="Proteomes" id="UP001143480"/>
    </source>
</evidence>
<name>A0A9W6KPL4_9ACTN</name>
<dbReference type="PROSITE" id="PS51186">
    <property type="entry name" value="GNAT"/>
    <property type="match status" value="1"/>
</dbReference>
<dbReference type="Gene3D" id="3.40.630.30">
    <property type="match status" value="1"/>
</dbReference>
<keyword evidence="3" id="KW-1185">Reference proteome</keyword>
<reference evidence="2" key="1">
    <citation type="journal article" date="2014" name="Int. J. Syst. Evol. Microbiol.">
        <title>Complete genome sequence of Corynebacterium casei LMG S-19264T (=DSM 44701T), isolated from a smear-ripened cheese.</title>
        <authorList>
            <consortium name="US DOE Joint Genome Institute (JGI-PGF)"/>
            <person name="Walter F."/>
            <person name="Albersmeier A."/>
            <person name="Kalinowski J."/>
            <person name="Ruckert C."/>
        </authorList>
    </citation>
    <scope>NUCLEOTIDE SEQUENCE</scope>
    <source>
        <strain evidence="2">VKM Ac-1321</strain>
    </source>
</reference>
<evidence type="ECO:0000259" key="1">
    <source>
        <dbReference type="PROSITE" id="PS51186"/>
    </source>
</evidence>
<dbReference type="SUPFAM" id="SSF55729">
    <property type="entry name" value="Acyl-CoA N-acyltransferases (Nat)"/>
    <property type="match status" value="1"/>
</dbReference>
<dbReference type="Pfam" id="PF13508">
    <property type="entry name" value="Acetyltransf_7"/>
    <property type="match status" value="1"/>
</dbReference>
<dbReference type="Proteomes" id="UP001143480">
    <property type="component" value="Unassembled WGS sequence"/>
</dbReference>
<organism evidence="2 3">
    <name type="scientific">Dactylosporangium matsuzakiense</name>
    <dbReference type="NCBI Taxonomy" id="53360"/>
    <lineage>
        <taxon>Bacteria</taxon>
        <taxon>Bacillati</taxon>
        <taxon>Actinomycetota</taxon>
        <taxon>Actinomycetes</taxon>
        <taxon>Micromonosporales</taxon>
        <taxon>Micromonosporaceae</taxon>
        <taxon>Dactylosporangium</taxon>
    </lineage>
</organism>
<feature type="domain" description="N-acetyltransferase" evidence="1">
    <location>
        <begin position="2"/>
        <end position="139"/>
    </location>
</feature>
<dbReference type="InterPro" id="IPR000182">
    <property type="entry name" value="GNAT_dom"/>
</dbReference>
<evidence type="ECO:0000313" key="2">
    <source>
        <dbReference type="EMBL" id="GLL05198.1"/>
    </source>
</evidence>
<gene>
    <name evidence="2" type="ORF">GCM10017581_069450</name>
</gene>